<dbReference type="PANTHER" id="PTHR11085:SF4">
    <property type="entry name" value="NAD-DEPENDENT PROTEIN DEACYLASE"/>
    <property type="match status" value="1"/>
</dbReference>
<comment type="domain">
    <text evidence="3">2 residues (Tyr-97 and Arg-100) present in a large hydrophobic pocket are probably involved in substrate specificity. They are important for desuccinylation activity, but dispensable for deacetylation activity.</text>
</comment>
<feature type="binding site" evidence="3 4">
    <location>
        <position position="160"/>
    </location>
    <ligand>
        <name>Zn(2+)</name>
        <dbReference type="ChEBI" id="CHEBI:29105"/>
    </ligand>
</feature>
<dbReference type="GO" id="GO:0017136">
    <property type="term" value="F:histone deacetylase activity, NAD-dependent"/>
    <property type="evidence" value="ECO:0007669"/>
    <property type="project" value="TreeGrafter"/>
</dbReference>
<comment type="catalytic activity">
    <reaction evidence="3">
        <text>N(6)-succinyl-L-lysyl-[protein] + NAD(+) + H2O = 2''-O-succinyl-ADP-D-ribose + nicotinamide + L-lysyl-[protein]</text>
        <dbReference type="Rhea" id="RHEA:47668"/>
        <dbReference type="Rhea" id="RHEA-COMP:9752"/>
        <dbReference type="Rhea" id="RHEA-COMP:11877"/>
        <dbReference type="ChEBI" id="CHEBI:15377"/>
        <dbReference type="ChEBI" id="CHEBI:17154"/>
        <dbReference type="ChEBI" id="CHEBI:29969"/>
        <dbReference type="ChEBI" id="CHEBI:57540"/>
        <dbReference type="ChEBI" id="CHEBI:87830"/>
        <dbReference type="ChEBI" id="CHEBI:87832"/>
    </reaction>
</comment>
<feature type="domain" description="Deacetylase sirtuin-type" evidence="6">
    <location>
        <begin position="27"/>
        <end position="306"/>
    </location>
</feature>
<feature type="binding site" evidence="3">
    <location>
        <begin position="261"/>
        <end position="263"/>
    </location>
    <ligand>
        <name>NAD(+)</name>
        <dbReference type="ChEBI" id="CHEBI:57540"/>
    </ligand>
</feature>
<evidence type="ECO:0000313" key="8">
    <source>
        <dbReference type="Proteomes" id="UP000234847"/>
    </source>
</evidence>
<feature type="binding site" evidence="3 4">
    <location>
        <position position="197"/>
    </location>
    <ligand>
        <name>Zn(2+)</name>
        <dbReference type="ChEBI" id="CHEBI:29105"/>
    </ligand>
</feature>
<keyword evidence="5" id="KW-0732">Signal</keyword>
<dbReference type="InterPro" id="IPR050134">
    <property type="entry name" value="NAD-dep_sirtuin_deacylases"/>
</dbReference>
<proteinExistence type="inferred from homology"/>
<evidence type="ECO:0000256" key="1">
    <source>
        <dbReference type="ARBA" id="ARBA00022679"/>
    </source>
</evidence>
<comment type="function">
    <text evidence="3">NAD-dependent lysine deacetylase and desuccinylase that specifically removes acetyl and succinyl groups on target proteins. Modulates the activities of several proteins which are inactive in their acylated form.</text>
</comment>
<dbReference type="PANTHER" id="PTHR11085">
    <property type="entry name" value="NAD-DEPENDENT PROTEIN DEACYLASE SIRTUIN-5, MITOCHONDRIAL-RELATED"/>
    <property type="match status" value="1"/>
</dbReference>
<evidence type="ECO:0000256" key="3">
    <source>
        <dbReference type="HAMAP-Rule" id="MF_01121"/>
    </source>
</evidence>
<dbReference type="Proteomes" id="UP000234847">
    <property type="component" value="Unassembled WGS sequence"/>
</dbReference>
<comment type="caution">
    <text evidence="3">Lacks conserved residue(s) required for the propagation of feature annotation.</text>
</comment>
<dbReference type="GO" id="GO:0036055">
    <property type="term" value="F:protein-succinyllysine desuccinylase activity"/>
    <property type="evidence" value="ECO:0007669"/>
    <property type="project" value="UniProtKB-UniRule"/>
</dbReference>
<evidence type="ECO:0000256" key="4">
    <source>
        <dbReference type="PROSITE-ProRule" id="PRU00236"/>
    </source>
</evidence>
<evidence type="ECO:0000259" key="6">
    <source>
        <dbReference type="PROSITE" id="PS50305"/>
    </source>
</evidence>
<dbReference type="Gene3D" id="3.40.50.1220">
    <property type="entry name" value="TPP-binding domain"/>
    <property type="match status" value="1"/>
</dbReference>
<dbReference type="InterPro" id="IPR026590">
    <property type="entry name" value="Ssirtuin_cat_dom"/>
</dbReference>
<dbReference type="PROSITE" id="PS50305">
    <property type="entry name" value="SIRTUIN"/>
    <property type="match status" value="1"/>
</dbReference>
<accession>A0AAX0VLF9</accession>
<dbReference type="Gene3D" id="3.30.1600.10">
    <property type="entry name" value="SIR2/SIRT2 'Small Domain"/>
    <property type="match status" value="1"/>
</dbReference>
<dbReference type="CDD" id="cd01412">
    <property type="entry name" value="SIRT5_Af1_CobB"/>
    <property type="match status" value="1"/>
</dbReference>
<dbReference type="HAMAP" id="MF_01121">
    <property type="entry name" value="Sirtuin_ClassIII"/>
    <property type="match status" value="1"/>
</dbReference>
<keyword evidence="3 4" id="KW-0862">Zinc</keyword>
<comment type="caution">
    <text evidence="7">The sequence shown here is derived from an EMBL/GenBank/DDBJ whole genome shotgun (WGS) entry which is preliminary data.</text>
</comment>
<dbReference type="GO" id="GO:0008270">
    <property type="term" value="F:zinc ion binding"/>
    <property type="evidence" value="ECO:0007669"/>
    <property type="project" value="UniProtKB-UniRule"/>
</dbReference>
<feature type="active site" description="Proton acceptor" evidence="3 4">
    <location>
        <position position="149"/>
    </location>
</feature>
<dbReference type="NCBIfam" id="NF001753">
    <property type="entry name" value="PRK00481.1-3"/>
    <property type="match status" value="1"/>
</dbReference>
<evidence type="ECO:0000256" key="2">
    <source>
        <dbReference type="ARBA" id="ARBA00023027"/>
    </source>
</evidence>
<dbReference type="InterPro" id="IPR026591">
    <property type="entry name" value="Sirtuin_cat_small_dom_sf"/>
</dbReference>
<dbReference type="GO" id="GO:0070403">
    <property type="term" value="F:NAD+ binding"/>
    <property type="evidence" value="ECO:0007669"/>
    <property type="project" value="UniProtKB-UniRule"/>
</dbReference>
<gene>
    <name evidence="3" type="primary">cobB</name>
    <name evidence="7" type="ORF">CYJ95_05565</name>
</gene>
<feature type="binding site" evidence="3">
    <location>
        <position position="100"/>
    </location>
    <ligand>
        <name>substrate</name>
    </ligand>
</feature>
<dbReference type="InterPro" id="IPR027546">
    <property type="entry name" value="Sirtuin_class_III"/>
</dbReference>
<feature type="binding site" evidence="3">
    <location>
        <position position="97"/>
    </location>
    <ligand>
        <name>substrate</name>
    </ligand>
</feature>
<dbReference type="GO" id="GO:0005737">
    <property type="term" value="C:cytoplasm"/>
    <property type="evidence" value="ECO:0007669"/>
    <property type="project" value="UniProtKB-SubCell"/>
</dbReference>
<organism evidence="7 8">
    <name type="scientific">Micrococcus luteus</name>
    <name type="common">Micrococcus lysodeikticus</name>
    <dbReference type="NCBI Taxonomy" id="1270"/>
    <lineage>
        <taxon>Bacteria</taxon>
        <taxon>Bacillati</taxon>
        <taxon>Actinomycetota</taxon>
        <taxon>Actinomycetes</taxon>
        <taxon>Micrococcales</taxon>
        <taxon>Micrococcaceae</taxon>
        <taxon>Micrococcus</taxon>
    </lineage>
</organism>
<dbReference type="EMBL" id="PKJT01000003">
    <property type="protein sequence ID" value="PKZ82656.1"/>
    <property type="molecule type" value="Genomic_DNA"/>
</dbReference>
<dbReference type="InterPro" id="IPR003000">
    <property type="entry name" value="Sirtuin"/>
</dbReference>
<dbReference type="InterPro" id="IPR029035">
    <property type="entry name" value="DHS-like_NAD/FAD-binding_dom"/>
</dbReference>
<evidence type="ECO:0000256" key="5">
    <source>
        <dbReference type="SAM" id="SignalP"/>
    </source>
</evidence>
<keyword evidence="2 3" id="KW-0520">NAD</keyword>
<name>A0AAX0VLF9_MICLU</name>
<dbReference type="Pfam" id="PF02146">
    <property type="entry name" value="SIR2"/>
    <property type="match status" value="1"/>
</dbReference>
<feature type="binding site" evidence="3 4">
    <location>
        <position position="157"/>
    </location>
    <ligand>
        <name>Zn(2+)</name>
        <dbReference type="ChEBI" id="CHEBI:29105"/>
    </ligand>
</feature>
<comment type="cofactor">
    <cofactor evidence="3">
        <name>Zn(2+)</name>
        <dbReference type="ChEBI" id="CHEBI:29105"/>
    </cofactor>
    <text evidence="3">Binds 1 zinc ion per subunit.</text>
</comment>
<feature type="binding site" evidence="3">
    <location>
        <begin position="131"/>
        <end position="134"/>
    </location>
    <ligand>
        <name>NAD(+)</name>
        <dbReference type="ChEBI" id="CHEBI:57540"/>
    </ligand>
</feature>
<evidence type="ECO:0000313" key="7">
    <source>
        <dbReference type="EMBL" id="PKZ82656.1"/>
    </source>
</evidence>
<feature type="signal peptide" evidence="5">
    <location>
        <begin position="1"/>
        <end position="23"/>
    </location>
</feature>
<keyword evidence="3 4" id="KW-0479">Metal-binding</keyword>
<feature type="chain" id="PRO_5043948325" description="NAD-dependent protein deacylase" evidence="5">
    <location>
        <begin position="24"/>
        <end position="306"/>
    </location>
</feature>
<dbReference type="AlphaFoldDB" id="A0AAX0VLF9"/>
<keyword evidence="1" id="KW-0808">Transferase</keyword>
<comment type="catalytic activity">
    <reaction evidence="3">
        <text>N(6)-acetyl-L-lysyl-[protein] + NAD(+) + H2O = 2''-O-acetyl-ADP-D-ribose + nicotinamide + L-lysyl-[protein]</text>
        <dbReference type="Rhea" id="RHEA:43636"/>
        <dbReference type="Rhea" id="RHEA-COMP:9752"/>
        <dbReference type="Rhea" id="RHEA-COMP:10731"/>
        <dbReference type="ChEBI" id="CHEBI:15377"/>
        <dbReference type="ChEBI" id="CHEBI:17154"/>
        <dbReference type="ChEBI" id="CHEBI:29969"/>
        <dbReference type="ChEBI" id="CHEBI:57540"/>
        <dbReference type="ChEBI" id="CHEBI:61930"/>
        <dbReference type="ChEBI" id="CHEBI:83767"/>
        <dbReference type="EC" id="2.3.1.286"/>
    </reaction>
</comment>
<feature type="binding site" evidence="3">
    <location>
        <position position="279"/>
    </location>
    <ligand>
        <name>NAD(+)</name>
        <dbReference type="ChEBI" id="CHEBI:57540"/>
    </ligand>
</feature>
<dbReference type="SUPFAM" id="SSF52467">
    <property type="entry name" value="DHS-like NAD/FAD-binding domain"/>
    <property type="match status" value="1"/>
</dbReference>
<dbReference type="EC" id="2.3.1.286" evidence="3"/>
<comment type="similarity">
    <text evidence="3">Belongs to the sirtuin family. Class III subfamily.</text>
</comment>
<keyword evidence="3" id="KW-0963">Cytoplasm</keyword>
<dbReference type="GO" id="GO:0036054">
    <property type="term" value="F:protein-malonyllysine demalonylase activity"/>
    <property type="evidence" value="ECO:0007669"/>
    <property type="project" value="InterPro"/>
</dbReference>
<comment type="subcellular location">
    <subcellularLocation>
        <location evidence="3">Cytoplasm</location>
    </subcellularLocation>
</comment>
<feature type="binding site" evidence="3 4">
    <location>
        <position position="194"/>
    </location>
    <ligand>
        <name>Zn(2+)</name>
        <dbReference type="ChEBI" id="CHEBI:29105"/>
    </ligand>
</feature>
<protein>
    <recommendedName>
        <fullName evidence="3">NAD-dependent protein deacylase</fullName>
        <ecNumber evidence="3">2.3.1.286</ecNumber>
    </recommendedName>
    <alternativeName>
        <fullName evidence="3">Regulatory protein SIR2 homolog</fullName>
    </alternativeName>
</protein>
<reference evidence="7 8" key="1">
    <citation type="submission" date="2017-12" db="EMBL/GenBank/DDBJ databases">
        <title>Phylogenetic diversity of female urinary microbiome.</title>
        <authorList>
            <person name="Thomas-White K."/>
            <person name="Wolfe A.J."/>
        </authorList>
    </citation>
    <scope>NUCLEOTIDE SEQUENCE [LARGE SCALE GENOMIC DNA]</scope>
    <source>
        <strain evidence="7 8">UMB0038</strain>
    </source>
</reference>
<sequence length="306" mass="32012">MADPHPVLAASAPVLAASAPVLAASAPDLDPGALDAVRALVAAAERPVVLSGAGMSAESGIPTFRDAQTGLWERFSAEQLATEEAFLADPALVWSWYRWRARMVRARRPNPGHDAVAAWQRRTPDLEVVTQNVDDLHERAGARVLAHLHGSLFEHRCAECGAPADVDPGAPSDVDAAGSEADLEAMLREAPPACPACGTGRIRPGVVWFGEMLPQEPWERAYEALERCDLALVVRTSGLIQPAASLPFVALGAGVAVVEVNPVKTELSGAVTHALRGSAGAVLPALVAGVWPGPSGALSTARHVTW</sequence>
<dbReference type="RefSeq" id="WP_101965809.1">
    <property type="nucleotide sequence ID" value="NZ_JBFOKM010000011.1"/>
</dbReference>